<gene>
    <name evidence="1" type="ORF">EVAR_63282_1</name>
</gene>
<name>A0A4C1ZWK3_EUMVA</name>
<dbReference type="EMBL" id="BGZK01002313">
    <property type="protein sequence ID" value="GBP92826.1"/>
    <property type="molecule type" value="Genomic_DNA"/>
</dbReference>
<keyword evidence="2" id="KW-1185">Reference proteome</keyword>
<comment type="caution">
    <text evidence="1">The sequence shown here is derived from an EMBL/GenBank/DDBJ whole genome shotgun (WGS) entry which is preliminary data.</text>
</comment>
<evidence type="ECO:0000313" key="2">
    <source>
        <dbReference type="Proteomes" id="UP000299102"/>
    </source>
</evidence>
<protein>
    <recommendedName>
        <fullName evidence="3">Histone-lysine N-methyltransferase SETMAR</fullName>
    </recommendedName>
</protein>
<dbReference type="Gene3D" id="3.30.420.10">
    <property type="entry name" value="Ribonuclease H-like superfamily/Ribonuclease H"/>
    <property type="match status" value="1"/>
</dbReference>
<sequence>MSGIEILAHPPHSPDFVSCDFHLFPKINKKKLHGKWVTDAEDAVAACETAVEATPKYEPSKCFSQWFHRMQRLPQFAVDDIELPFNKISIVTALGVGVNRSHAVQVRLFPEQFGSVRFRSADVDREPSAIGAEATNEKFIAHFPLAVEESRFATHAYVADPAYCEYLTNIAIVDICPCADSGKEKSYSNIRFSVYD</sequence>
<organism evidence="1 2">
    <name type="scientific">Eumeta variegata</name>
    <name type="common">Bagworm moth</name>
    <name type="synonym">Eumeta japonica</name>
    <dbReference type="NCBI Taxonomy" id="151549"/>
    <lineage>
        <taxon>Eukaryota</taxon>
        <taxon>Metazoa</taxon>
        <taxon>Ecdysozoa</taxon>
        <taxon>Arthropoda</taxon>
        <taxon>Hexapoda</taxon>
        <taxon>Insecta</taxon>
        <taxon>Pterygota</taxon>
        <taxon>Neoptera</taxon>
        <taxon>Endopterygota</taxon>
        <taxon>Lepidoptera</taxon>
        <taxon>Glossata</taxon>
        <taxon>Ditrysia</taxon>
        <taxon>Tineoidea</taxon>
        <taxon>Psychidae</taxon>
        <taxon>Oiketicinae</taxon>
        <taxon>Eumeta</taxon>
    </lineage>
</organism>
<dbReference type="AlphaFoldDB" id="A0A4C1ZWK3"/>
<proteinExistence type="predicted"/>
<evidence type="ECO:0008006" key="3">
    <source>
        <dbReference type="Google" id="ProtNLM"/>
    </source>
</evidence>
<dbReference type="Proteomes" id="UP000299102">
    <property type="component" value="Unassembled WGS sequence"/>
</dbReference>
<dbReference type="InterPro" id="IPR036397">
    <property type="entry name" value="RNaseH_sf"/>
</dbReference>
<accession>A0A4C1ZWK3</accession>
<reference evidence="1 2" key="1">
    <citation type="journal article" date="2019" name="Commun. Biol.">
        <title>The bagworm genome reveals a unique fibroin gene that provides high tensile strength.</title>
        <authorList>
            <person name="Kono N."/>
            <person name="Nakamura H."/>
            <person name="Ohtoshi R."/>
            <person name="Tomita M."/>
            <person name="Numata K."/>
            <person name="Arakawa K."/>
        </authorList>
    </citation>
    <scope>NUCLEOTIDE SEQUENCE [LARGE SCALE GENOMIC DNA]</scope>
</reference>
<evidence type="ECO:0000313" key="1">
    <source>
        <dbReference type="EMBL" id="GBP92826.1"/>
    </source>
</evidence>
<dbReference type="GO" id="GO:0003676">
    <property type="term" value="F:nucleic acid binding"/>
    <property type="evidence" value="ECO:0007669"/>
    <property type="project" value="InterPro"/>
</dbReference>